<keyword evidence="1" id="KW-1133">Transmembrane helix</keyword>
<organism evidence="2 3">
    <name type="scientific">Roseofilum capinflatum BLCC-M114</name>
    <dbReference type="NCBI Taxonomy" id="3022440"/>
    <lineage>
        <taxon>Bacteria</taxon>
        <taxon>Bacillati</taxon>
        <taxon>Cyanobacteriota</taxon>
        <taxon>Cyanophyceae</taxon>
        <taxon>Desertifilales</taxon>
        <taxon>Desertifilaceae</taxon>
        <taxon>Roseofilum</taxon>
        <taxon>Roseofilum capinflatum</taxon>
    </lineage>
</organism>
<feature type="transmembrane region" description="Helical" evidence="1">
    <location>
        <begin position="44"/>
        <end position="60"/>
    </location>
</feature>
<feature type="transmembrane region" description="Helical" evidence="1">
    <location>
        <begin position="98"/>
        <end position="115"/>
    </location>
</feature>
<comment type="caution">
    <text evidence="2">The sequence shown here is derived from an EMBL/GenBank/DDBJ whole genome shotgun (WGS) entry which is preliminary data.</text>
</comment>
<proteinExistence type="predicted"/>
<feature type="transmembrane region" description="Helical" evidence="1">
    <location>
        <begin position="12"/>
        <end position="32"/>
    </location>
</feature>
<gene>
    <name evidence="2" type="ORF">PMG25_16235</name>
</gene>
<reference evidence="2 3" key="1">
    <citation type="submission" date="2023-01" db="EMBL/GenBank/DDBJ databases">
        <title>Novel diversity within Roseofilum (Cyanobacteria; Desertifilaceae) from marine benthic mats with descriptions of four novel species.</title>
        <authorList>
            <person name="Wang Y."/>
            <person name="Berthold D.E."/>
            <person name="Hu J."/>
            <person name="Lefler F.W."/>
            <person name="Laughinghouse H.D. IV."/>
        </authorList>
    </citation>
    <scope>NUCLEOTIDE SEQUENCE [LARGE SCALE GENOMIC DNA]</scope>
    <source>
        <strain evidence="2 3">BLCC-M114</strain>
    </source>
</reference>
<keyword evidence="3" id="KW-1185">Reference proteome</keyword>
<feature type="transmembrane region" description="Helical" evidence="1">
    <location>
        <begin position="215"/>
        <end position="235"/>
    </location>
</feature>
<dbReference type="Proteomes" id="UP001235849">
    <property type="component" value="Unassembled WGS sequence"/>
</dbReference>
<evidence type="ECO:0000256" key="1">
    <source>
        <dbReference type="SAM" id="Phobius"/>
    </source>
</evidence>
<dbReference type="PANTHER" id="PTHR31303:SF1">
    <property type="entry name" value="CTP-DEPENDENT DIACYLGLYCEROL KINASE 1"/>
    <property type="match status" value="1"/>
</dbReference>
<feature type="transmembrane region" description="Helical" evidence="1">
    <location>
        <begin position="66"/>
        <end position="86"/>
    </location>
</feature>
<evidence type="ECO:0000313" key="3">
    <source>
        <dbReference type="Proteomes" id="UP001235849"/>
    </source>
</evidence>
<keyword evidence="1" id="KW-0812">Transmembrane</keyword>
<dbReference type="EMBL" id="JAQOSO010000087">
    <property type="protein sequence ID" value="MDJ1175639.1"/>
    <property type="molecule type" value="Genomic_DNA"/>
</dbReference>
<accession>A0ABT7BAL5</accession>
<feature type="transmembrane region" description="Helical" evidence="1">
    <location>
        <begin position="121"/>
        <end position="141"/>
    </location>
</feature>
<name>A0ABT7BAL5_9CYAN</name>
<dbReference type="InterPro" id="IPR037997">
    <property type="entry name" value="Dgk1-like"/>
</dbReference>
<dbReference type="PANTHER" id="PTHR31303">
    <property type="entry name" value="CTP-DEPENDENT DIACYLGLYCEROL KINASE 1"/>
    <property type="match status" value="1"/>
</dbReference>
<feature type="transmembrane region" description="Helical" evidence="1">
    <location>
        <begin position="162"/>
        <end position="180"/>
    </location>
</feature>
<sequence length="236" mass="25852">MVAISPILTLELKFITISLWLGLIFLVSVWLSRYPWANAEMIRKVVHIGSGNVILLAWFFDIPAWVGIAASIVFSAIALLSYSFPILPGINGIGRQSWGTFFYSVSIGLLIALFWPLHQPYYAALGILIMTWGDALAALVGQNFGTHPYFLGKMKKTWEGTATMFAVSYGICVLILLPVYGNVGLIWIGSAIVALFATFLEAFSRFGIDNLTVPLGSAILAFGLMEGLTLGEFYLQ</sequence>
<keyword evidence="1" id="KW-0472">Membrane</keyword>
<evidence type="ECO:0000313" key="2">
    <source>
        <dbReference type="EMBL" id="MDJ1175639.1"/>
    </source>
</evidence>
<protein>
    <submittedName>
        <fullName evidence="2">SEC59/DGK1/VTE5 family protein</fullName>
    </submittedName>
</protein>